<reference evidence="2" key="2">
    <citation type="submission" date="2025-09" db="UniProtKB">
        <authorList>
            <consortium name="Ensembl"/>
        </authorList>
    </citation>
    <scope>IDENTIFICATION</scope>
</reference>
<dbReference type="Proteomes" id="UP000694414">
    <property type="component" value="Unplaced"/>
</dbReference>
<dbReference type="Ensembl" id="ENSPSMT00000013970.1">
    <property type="protein sequence ID" value="ENSPSMP00000011970.1"/>
    <property type="gene ID" value="ENSPSMG00000008642.1"/>
</dbReference>
<proteinExistence type="predicted"/>
<name>A0A8C9DIF0_PROSS</name>
<evidence type="ECO:0000313" key="3">
    <source>
        <dbReference type="Proteomes" id="UP000694414"/>
    </source>
</evidence>
<sequence length="53" mass="5842">MGSEDGSQRATSSFMEGDHIPDPRDLFISIYLFSIPGRISNSNLCDLEAGYCQ</sequence>
<reference evidence="2" key="1">
    <citation type="submission" date="2025-08" db="UniProtKB">
        <authorList>
            <consortium name="Ensembl"/>
        </authorList>
    </citation>
    <scope>IDENTIFICATION</scope>
</reference>
<evidence type="ECO:0000313" key="2">
    <source>
        <dbReference type="Ensembl" id="ENSPSMP00000011970.1"/>
    </source>
</evidence>
<organism evidence="2 3">
    <name type="scientific">Prolemur simus</name>
    <name type="common">Greater bamboo lemur</name>
    <name type="synonym">Hapalemur simus</name>
    <dbReference type="NCBI Taxonomy" id="1328070"/>
    <lineage>
        <taxon>Eukaryota</taxon>
        <taxon>Metazoa</taxon>
        <taxon>Chordata</taxon>
        <taxon>Craniata</taxon>
        <taxon>Vertebrata</taxon>
        <taxon>Euteleostomi</taxon>
        <taxon>Mammalia</taxon>
        <taxon>Eutheria</taxon>
        <taxon>Euarchontoglires</taxon>
        <taxon>Primates</taxon>
        <taxon>Strepsirrhini</taxon>
        <taxon>Lemuriformes</taxon>
        <taxon>Lemuridae</taxon>
        <taxon>Prolemur</taxon>
    </lineage>
</organism>
<evidence type="ECO:0000256" key="1">
    <source>
        <dbReference type="SAM" id="MobiDB-lite"/>
    </source>
</evidence>
<protein>
    <submittedName>
        <fullName evidence="2">Uncharacterized protein</fullName>
    </submittedName>
</protein>
<keyword evidence="3" id="KW-1185">Reference proteome</keyword>
<feature type="region of interest" description="Disordered" evidence="1">
    <location>
        <begin position="1"/>
        <end position="21"/>
    </location>
</feature>
<accession>A0A8C9DIF0</accession>
<dbReference type="AlphaFoldDB" id="A0A8C9DIF0"/>
<dbReference type="GeneTree" id="ENSGT00910000148786"/>